<proteinExistence type="predicted"/>
<organism evidence="2 3">
    <name type="scientific">Rhodotorula mucilaginosa</name>
    <name type="common">Yeast</name>
    <name type="synonym">Rhodotorula rubra</name>
    <dbReference type="NCBI Taxonomy" id="5537"/>
    <lineage>
        <taxon>Eukaryota</taxon>
        <taxon>Fungi</taxon>
        <taxon>Dikarya</taxon>
        <taxon>Basidiomycota</taxon>
        <taxon>Pucciniomycotina</taxon>
        <taxon>Microbotryomycetes</taxon>
        <taxon>Sporidiobolales</taxon>
        <taxon>Sporidiobolaceae</taxon>
        <taxon>Rhodotorula</taxon>
    </lineage>
</organism>
<feature type="compositionally biased region" description="Polar residues" evidence="1">
    <location>
        <begin position="34"/>
        <end position="44"/>
    </location>
</feature>
<dbReference type="Proteomes" id="UP000777482">
    <property type="component" value="Unassembled WGS sequence"/>
</dbReference>
<accession>A0A9P7BAM0</accession>
<keyword evidence="3" id="KW-1185">Reference proteome</keyword>
<dbReference type="AlphaFoldDB" id="A0A9P7BAM0"/>
<evidence type="ECO:0000313" key="3">
    <source>
        <dbReference type="Proteomes" id="UP000777482"/>
    </source>
</evidence>
<gene>
    <name evidence="2" type="ORF">C6P46_000040</name>
</gene>
<reference evidence="2 3" key="1">
    <citation type="submission" date="2020-11" db="EMBL/GenBank/DDBJ databases">
        <title>Kefir isolates.</title>
        <authorList>
            <person name="Marcisauskas S."/>
            <person name="Kim Y."/>
            <person name="Blasche S."/>
        </authorList>
    </citation>
    <scope>NUCLEOTIDE SEQUENCE [LARGE SCALE GENOMIC DNA]</scope>
    <source>
        <strain evidence="2 3">KR</strain>
    </source>
</reference>
<evidence type="ECO:0000313" key="2">
    <source>
        <dbReference type="EMBL" id="KAG0667509.1"/>
    </source>
</evidence>
<feature type="region of interest" description="Disordered" evidence="1">
    <location>
        <begin position="34"/>
        <end position="101"/>
    </location>
</feature>
<feature type="compositionally biased region" description="Polar residues" evidence="1">
    <location>
        <begin position="59"/>
        <end position="68"/>
    </location>
</feature>
<dbReference type="OrthoDB" id="2533178at2759"/>
<evidence type="ECO:0000256" key="1">
    <source>
        <dbReference type="SAM" id="MobiDB-lite"/>
    </source>
</evidence>
<name>A0A9P7BAM0_RHOMI</name>
<protein>
    <submittedName>
        <fullName evidence="2">Uncharacterized protein</fullName>
    </submittedName>
</protein>
<sequence length="161" mass="17185">MSTAVAIPMPMSPLDQRHMPVLSTLDPSFSPSTLHLQPYTNPTRSPCVRGGSPVMRASPTPSMSTTKSDSFREDVFATGSSADRSTAVPMGSRHERVPYDGPGTAVARTMGFLAPQAARTTTKIPKTSLSSTSTGKYAVLAGFTSIQKQVRATQAQRNRAR</sequence>
<dbReference type="EMBL" id="PUHQ01000001">
    <property type="protein sequence ID" value="KAG0667509.1"/>
    <property type="molecule type" value="Genomic_DNA"/>
</dbReference>
<comment type="caution">
    <text evidence="2">The sequence shown here is derived from an EMBL/GenBank/DDBJ whole genome shotgun (WGS) entry which is preliminary data.</text>
</comment>